<evidence type="ECO:0000256" key="1">
    <source>
        <dbReference type="ARBA" id="ARBA00010062"/>
    </source>
</evidence>
<evidence type="ECO:0000313" key="6">
    <source>
        <dbReference type="Proteomes" id="UP000197535"/>
    </source>
</evidence>
<dbReference type="AlphaFoldDB" id="A0A254TDM0"/>
<dbReference type="InterPro" id="IPR028082">
    <property type="entry name" value="Peripla_BP_I"/>
</dbReference>
<dbReference type="CDD" id="cd06327">
    <property type="entry name" value="PBP1_SBP-like"/>
    <property type="match status" value="1"/>
</dbReference>
<dbReference type="SUPFAM" id="SSF53822">
    <property type="entry name" value="Periplasmic binding protein-like I"/>
    <property type="match status" value="1"/>
</dbReference>
<sequence length="408" mass="44184">MKATSCRRLALAAVLTCALAGNTTAQTPKFSDDVVRIGVLTDLSGIYADLSGPGSVLAAKMAVEDFGKTIHGKRIEVVSADTLNKADTAANKAREWFDRDGVDMIVDLPASSVVLATAKVAQAKNKILIAVGSSTTRLTNEDCSPTVMHWAYDTYSLATATARAVAKQGGDSWYFLTADYAGGHALMMDAMAVVKQSGGKVLGESRHPFPGNDFSSYLLKAQASGAKVIGLANAGNDTVNSIKQAAEFGIMDKQMVVATLLFDTDVHSLGLKYAQGMYLTTGFYWDLNDKTRAFGKRFFASQKRMPTMVQAGVYSAVMHYLKAVKAAATDDSLAVAKEMKKIPVNDFFAENGKVREDGRMVHDMYLAQIKKPEESKYPWDYFHIRQVIKGDDAFIPLSKSLCTLVNMS</sequence>
<proteinExistence type="inferred from homology"/>
<feature type="domain" description="Leucine-binding protein" evidence="4">
    <location>
        <begin position="35"/>
        <end position="370"/>
    </location>
</feature>
<keyword evidence="6" id="KW-1185">Reference proteome</keyword>
<gene>
    <name evidence="5" type="ORF">AYR66_15285</name>
</gene>
<dbReference type="Proteomes" id="UP000197535">
    <property type="component" value="Unassembled WGS sequence"/>
</dbReference>
<evidence type="ECO:0000256" key="3">
    <source>
        <dbReference type="SAM" id="SignalP"/>
    </source>
</evidence>
<dbReference type="Gene3D" id="3.40.50.2300">
    <property type="match status" value="2"/>
</dbReference>
<dbReference type="Pfam" id="PF13458">
    <property type="entry name" value="Peripla_BP_6"/>
    <property type="match status" value="1"/>
</dbReference>
<dbReference type="PANTHER" id="PTHR30483:SF6">
    <property type="entry name" value="PERIPLASMIC BINDING PROTEIN OF ABC TRANSPORTER FOR NATURAL AMINO ACIDS"/>
    <property type="match status" value="1"/>
</dbReference>
<name>A0A254TDM0_9BURK</name>
<dbReference type="EMBL" id="LSTO01000001">
    <property type="protein sequence ID" value="OWW20645.1"/>
    <property type="molecule type" value="Genomic_DNA"/>
</dbReference>
<feature type="chain" id="PRO_5012174366" evidence="3">
    <location>
        <begin position="26"/>
        <end position="408"/>
    </location>
</feature>
<comment type="caution">
    <text evidence="5">The sequence shown here is derived from an EMBL/GenBank/DDBJ whole genome shotgun (WGS) entry which is preliminary data.</text>
</comment>
<comment type="similarity">
    <text evidence="1">Belongs to the leucine-binding protein family.</text>
</comment>
<keyword evidence="2 3" id="KW-0732">Signal</keyword>
<evidence type="ECO:0000256" key="2">
    <source>
        <dbReference type="ARBA" id="ARBA00022729"/>
    </source>
</evidence>
<reference evidence="5 6" key="1">
    <citation type="submission" date="2016-02" db="EMBL/GenBank/DDBJ databases">
        <authorList>
            <person name="Wen L."/>
            <person name="He K."/>
            <person name="Yang H."/>
        </authorList>
    </citation>
    <scope>NUCLEOTIDE SEQUENCE [LARGE SCALE GENOMIC DNA]</scope>
    <source>
        <strain evidence="5 6">TSA40</strain>
    </source>
</reference>
<dbReference type="PANTHER" id="PTHR30483">
    <property type="entry name" value="LEUCINE-SPECIFIC-BINDING PROTEIN"/>
    <property type="match status" value="1"/>
</dbReference>
<evidence type="ECO:0000313" key="5">
    <source>
        <dbReference type="EMBL" id="OWW20645.1"/>
    </source>
</evidence>
<dbReference type="RefSeq" id="WP_170942120.1">
    <property type="nucleotide sequence ID" value="NZ_LSTO01000001.1"/>
</dbReference>
<organism evidence="5 6">
    <name type="scientific">Noviherbaspirillum denitrificans</name>
    <dbReference type="NCBI Taxonomy" id="1968433"/>
    <lineage>
        <taxon>Bacteria</taxon>
        <taxon>Pseudomonadati</taxon>
        <taxon>Pseudomonadota</taxon>
        <taxon>Betaproteobacteria</taxon>
        <taxon>Burkholderiales</taxon>
        <taxon>Oxalobacteraceae</taxon>
        <taxon>Noviherbaspirillum</taxon>
    </lineage>
</organism>
<dbReference type="InterPro" id="IPR028081">
    <property type="entry name" value="Leu-bd"/>
</dbReference>
<dbReference type="InterPro" id="IPR051010">
    <property type="entry name" value="BCAA_transport"/>
</dbReference>
<evidence type="ECO:0000259" key="4">
    <source>
        <dbReference type="Pfam" id="PF13458"/>
    </source>
</evidence>
<protein>
    <submittedName>
        <fullName evidence="5">ABC transporter permease</fullName>
    </submittedName>
</protein>
<accession>A0A254TDM0</accession>
<feature type="signal peptide" evidence="3">
    <location>
        <begin position="1"/>
        <end position="25"/>
    </location>
</feature>